<feature type="transmembrane region" description="Helical" evidence="1">
    <location>
        <begin position="105"/>
        <end position="126"/>
    </location>
</feature>
<keyword evidence="3" id="KW-1185">Reference proteome</keyword>
<keyword evidence="1" id="KW-0472">Membrane</keyword>
<feature type="transmembrane region" description="Helical" evidence="1">
    <location>
        <begin position="71"/>
        <end position="93"/>
    </location>
</feature>
<reference evidence="2" key="1">
    <citation type="submission" date="2022-09" db="EMBL/GenBank/DDBJ databases">
        <title>Aureispira anguillicida sp. nov., isolated from Leptocephalus of Japanese eel Anguilla japonica.</title>
        <authorList>
            <person name="Yuasa K."/>
            <person name="Mekata T."/>
            <person name="Ikunari K."/>
        </authorList>
    </citation>
    <scope>NUCLEOTIDE SEQUENCE</scope>
    <source>
        <strain evidence="2">EL160426</strain>
    </source>
</reference>
<dbReference type="KEGG" id="aup:AsAng_0011450"/>
<keyword evidence="1" id="KW-1133">Transmembrane helix</keyword>
<evidence type="ECO:0000313" key="2">
    <source>
        <dbReference type="EMBL" id="BDS10437.1"/>
    </source>
</evidence>
<accession>A0A916DRJ6</accession>
<dbReference type="AlphaFoldDB" id="A0A916DRJ6"/>
<proteinExistence type="predicted"/>
<protein>
    <submittedName>
        <fullName evidence="2">Uncharacterized protein</fullName>
    </submittedName>
</protein>
<keyword evidence="1" id="KW-0812">Transmembrane</keyword>
<evidence type="ECO:0000313" key="3">
    <source>
        <dbReference type="Proteomes" id="UP001060919"/>
    </source>
</evidence>
<gene>
    <name evidence="2" type="ORF">AsAng_0011450</name>
</gene>
<dbReference type="RefSeq" id="WP_264791748.1">
    <property type="nucleotide sequence ID" value="NZ_AP026867.1"/>
</dbReference>
<sequence length="199" mass="23775">MEEVYIAFFLWTIIALFVRRMCTKSSPFEVLEANNILIALIAWMSVIYWGYELYVLQQEGHLYEMLAFYYRTMSLSFSTVWLLLSWLFIEFLIQAFWVKKIRKNGYFSMLVAMLLNISAFTEMYHWKDVIIERWKIIYTYSPPPSTSNQDLLPSTWTYYPSTIDLFEVAQMITVYSILVGFLYFVTNAVLRQKHRTNSL</sequence>
<feature type="transmembrane region" description="Helical" evidence="1">
    <location>
        <begin position="168"/>
        <end position="190"/>
    </location>
</feature>
<evidence type="ECO:0000256" key="1">
    <source>
        <dbReference type="SAM" id="Phobius"/>
    </source>
</evidence>
<feature type="transmembrane region" description="Helical" evidence="1">
    <location>
        <begin position="6"/>
        <end position="22"/>
    </location>
</feature>
<feature type="transmembrane region" description="Helical" evidence="1">
    <location>
        <begin position="34"/>
        <end position="51"/>
    </location>
</feature>
<name>A0A916DRJ6_9BACT</name>
<dbReference type="Proteomes" id="UP001060919">
    <property type="component" value="Chromosome"/>
</dbReference>
<dbReference type="EMBL" id="AP026867">
    <property type="protein sequence ID" value="BDS10437.1"/>
    <property type="molecule type" value="Genomic_DNA"/>
</dbReference>
<organism evidence="2 3">
    <name type="scientific">Aureispira anguillae</name>
    <dbReference type="NCBI Taxonomy" id="2864201"/>
    <lineage>
        <taxon>Bacteria</taxon>
        <taxon>Pseudomonadati</taxon>
        <taxon>Bacteroidota</taxon>
        <taxon>Saprospiria</taxon>
        <taxon>Saprospirales</taxon>
        <taxon>Saprospiraceae</taxon>
        <taxon>Aureispira</taxon>
    </lineage>
</organism>